<evidence type="ECO:0000313" key="5">
    <source>
        <dbReference type="Proteomes" id="UP001556118"/>
    </source>
</evidence>
<accession>A0ABV3RH26</accession>
<dbReference type="Gene3D" id="2.40.50.100">
    <property type="match status" value="1"/>
</dbReference>
<dbReference type="Pfam" id="PF25876">
    <property type="entry name" value="HH_MFP_RND"/>
    <property type="match status" value="1"/>
</dbReference>
<comment type="similarity">
    <text evidence="1">Belongs to the membrane fusion protein (MFP) (TC 8.A.1) family.</text>
</comment>
<dbReference type="InterPro" id="IPR006143">
    <property type="entry name" value="RND_pump_MFP"/>
</dbReference>
<evidence type="ECO:0000259" key="3">
    <source>
        <dbReference type="Pfam" id="PF25876"/>
    </source>
</evidence>
<feature type="domain" description="Multidrug resistance protein MdtA-like alpha-helical hairpin" evidence="3">
    <location>
        <begin position="122"/>
        <end position="187"/>
    </location>
</feature>
<evidence type="ECO:0000313" key="4">
    <source>
        <dbReference type="EMBL" id="MEW9856509.1"/>
    </source>
</evidence>
<sequence>MFALRLLLPLAAVIGLVGCSGGGDEETADSSAADRVETSVRVVRAQVESVQSWIYAQGTARAEQREFLTFPGSGRVTYVAPGLDVGERVRRGQLIARLQPDRAQADLANARAAVTGARTDVDVAQANLRQARAQLELTRETFERYQILLRQNSASEQEYDEAEARLAEARAGVAQAQARLAAARAQVQSAQAQVQAAQVTVSETRIVSPINGVLARLNLEQGRYFSPQIVQTQSEAGALQTIPVLVIDASRFEISVDVPSFAARQIEVGSEVLIRPSDAPAGAPVASARSTNAPPVAPSQFEIRGRVTAVSPALDPETRTFQAEIRTTAGSELLQDGEFVSAWIRGAEAPEMLAVPFDAIRYRDNRPFIFVLNPKTRQVDERAVELGLSGANSRAVVSGLRPGELVVTDGNSQINDGDRVRVIGQRPTRPRQSP</sequence>
<dbReference type="PANTHER" id="PTHR30469">
    <property type="entry name" value="MULTIDRUG RESISTANCE PROTEIN MDTA"/>
    <property type="match status" value="1"/>
</dbReference>
<dbReference type="Gene3D" id="2.40.420.20">
    <property type="match status" value="1"/>
</dbReference>
<comment type="caution">
    <text evidence="4">The sequence shown here is derived from an EMBL/GenBank/DDBJ whole genome shotgun (WGS) entry which is preliminary data.</text>
</comment>
<dbReference type="SUPFAM" id="SSF111369">
    <property type="entry name" value="HlyD-like secretion proteins"/>
    <property type="match status" value="1"/>
</dbReference>
<evidence type="ECO:0000256" key="2">
    <source>
        <dbReference type="SAM" id="Coils"/>
    </source>
</evidence>
<gene>
    <name evidence="4" type="ORF">ABUH87_15320</name>
</gene>
<dbReference type="Gene3D" id="2.40.30.170">
    <property type="match status" value="1"/>
</dbReference>
<dbReference type="SUPFAM" id="SSF56954">
    <property type="entry name" value="Outer membrane efflux proteins (OEP)"/>
    <property type="match status" value="1"/>
</dbReference>
<name>A0ABV3RH26_9SPHN</name>
<keyword evidence="2" id="KW-0175">Coiled coil</keyword>
<dbReference type="PROSITE" id="PS51257">
    <property type="entry name" value="PROKAR_LIPOPROTEIN"/>
    <property type="match status" value="1"/>
</dbReference>
<protein>
    <submittedName>
        <fullName evidence="4">Efflux RND transporter periplasmic adaptor subunit</fullName>
    </submittedName>
</protein>
<reference evidence="4 5" key="1">
    <citation type="submission" date="2024-06" db="EMBL/GenBank/DDBJ databases">
        <title>Novosphingobium rhizovicinus M1R2S20.</title>
        <authorList>
            <person name="Sun J.-Q."/>
        </authorList>
    </citation>
    <scope>NUCLEOTIDE SEQUENCE [LARGE SCALE GENOMIC DNA]</scope>
    <source>
        <strain evidence="4 5">M1R2S20</strain>
    </source>
</reference>
<feature type="coiled-coil region" evidence="2">
    <location>
        <begin position="121"/>
        <end position="200"/>
    </location>
</feature>
<evidence type="ECO:0000256" key="1">
    <source>
        <dbReference type="ARBA" id="ARBA00009477"/>
    </source>
</evidence>
<dbReference type="EMBL" id="JBFNXR010000052">
    <property type="protein sequence ID" value="MEW9856509.1"/>
    <property type="molecule type" value="Genomic_DNA"/>
</dbReference>
<dbReference type="Gene3D" id="1.10.287.470">
    <property type="entry name" value="Helix hairpin bin"/>
    <property type="match status" value="1"/>
</dbReference>
<dbReference type="InterPro" id="IPR058624">
    <property type="entry name" value="MdtA-like_HH"/>
</dbReference>
<keyword evidence="5" id="KW-1185">Reference proteome</keyword>
<dbReference type="Proteomes" id="UP001556118">
    <property type="component" value="Unassembled WGS sequence"/>
</dbReference>
<proteinExistence type="inferred from homology"/>
<dbReference type="PANTHER" id="PTHR30469:SF38">
    <property type="entry name" value="HLYD FAMILY SECRETION PROTEIN"/>
    <property type="match status" value="1"/>
</dbReference>
<dbReference type="RefSeq" id="WP_367774965.1">
    <property type="nucleotide sequence ID" value="NZ_JBFNXR010000052.1"/>
</dbReference>
<dbReference type="NCBIfam" id="TIGR01730">
    <property type="entry name" value="RND_mfp"/>
    <property type="match status" value="1"/>
</dbReference>
<organism evidence="4 5">
    <name type="scientific">Novosphingobium rhizovicinum</name>
    <dbReference type="NCBI Taxonomy" id="3228928"/>
    <lineage>
        <taxon>Bacteria</taxon>
        <taxon>Pseudomonadati</taxon>
        <taxon>Pseudomonadota</taxon>
        <taxon>Alphaproteobacteria</taxon>
        <taxon>Sphingomonadales</taxon>
        <taxon>Sphingomonadaceae</taxon>
        <taxon>Novosphingobium</taxon>
    </lineage>
</organism>